<keyword evidence="7" id="KW-0508">mRNA splicing</keyword>
<dbReference type="GO" id="GO:0005686">
    <property type="term" value="C:U2 snRNP"/>
    <property type="evidence" value="ECO:0007669"/>
    <property type="project" value="TreeGrafter"/>
</dbReference>
<evidence type="ECO:0000313" key="13">
    <source>
        <dbReference type="Proteomes" id="UP000278143"/>
    </source>
</evidence>
<evidence type="ECO:0000256" key="3">
    <source>
        <dbReference type="ARBA" id="ARBA00009123"/>
    </source>
</evidence>
<evidence type="ECO:0000256" key="1">
    <source>
        <dbReference type="ARBA" id="ARBA00004123"/>
    </source>
</evidence>
<gene>
    <name evidence="12" type="ORF">SYNPS1DRAFT_3615</name>
</gene>
<proteinExistence type="inferred from homology"/>
<dbReference type="Pfam" id="PF01423">
    <property type="entry name" value="LSM"/>
    <property type="match status" value="1"/>
</dbReference>
<dbReference type="InterPro" id="IPR001163">
    <property type="entry name" value="Sm_dom_euk/arc"/>
</dbReference>
<dbReference type="PANTHER" id="PTHR10701:SF0">
    <property type="entry name" value="SMALL NUCLEAR RIBONUCLEOPROTEIN-ASSOCIATED PROTEIN B"/>
    <property type="match status" value="1"/>
</dbReference>
<dbReference type="InterPro" id="IPR047575">
    <property type="entry name" value="Sm"/>
</dbReference>
<dbReference type="EMBL" id="KZ989274">
    <property type="protein sequence ID" value="RKP27078.1"/>
    <property type="molecule type" value="Genomic_DNA"/>
</dbReference>
<dbReference type="GO" id="GO:0003723">
    <property type="term" value="F:RNA binding"/>
    <property type="evidence" value="ECO:0007669"/>
    <property type="project" value="UniProtKB-KW"/>
</dbReference>
<dbReference type="GO" id="GO:0005737">
    <property type="term" value="C:cytoplasm"/>
    <property type="evidence" value="ECO:0007669"/>
    <property type="project" value="UniProtKB-SubCell"/>
</dbReference>
<dbReference type="GO" id="GO:0046540">
    <property type="term" value="C:U4/U6 x U5 tri-snRNP complex"/>
    <property type="evidence" value="ECO:0007669"/>
    <property type="project" value="TreeGrafter"/>
</dbReference>
<evidence type="ECO:0000256" key="7">
    <source>
        <dbReference type="ARBA" id="ARBA00023187"/>
    </source>
</evidence>
<evidence type="ECO:0000256" key="4">
    <source>
        <dbReference type="ARBA" id="ARBA00022490"/>
    </source>
</evidence>
<dbReference type="PROSITE" id="PS52002">
    <property type="entry name" value="SM"/>
    <property type="match status" value="1"/>
</dbReference>
<accession>A0A4P9Z3V7</accession>
<dbReference type="Proteomes" id="UP000278143">
    <property type="component" value="Unassembled WGS sequence"/>
</dbReference>
<keyword evidence="8" id="KW-0539">Nucleus</keyword>
<dbReference type="GO" id="GO:0005685">
    <property type="term" value="C:U1 snRNP"/>
    <property type="evidence" value="ECO:0007669"/>
    <property type="project" value="TreeGrafter"/>
</dbReference>
<evidence type="ECO:0000256" key="2">
    <source>
        <dbReference type="ARBA" id="ARBA00004496"/>
    </source>
</evidence>
<keyword evidence="6" id="KW-0694">RNA-binding</keyword>
<evidence type="ECO:0000256" key="9">
    <source>
        <dbReference type="ARBA" id="ARBA00023274"/>
    </source>
</evidence>
<keyword evidence="9" id="KW-0687">Ribonucleoprotein</keyword>
<dbReference type="GO" id="GO:0005682">
    <property type="term" value="C:U5 snRNP"/>
    <property type="evidence" value="ECO:0007669"/>
    <property type="project" value="TreeGrafter"/>
</dbReference>
<evidence type="ECO:0000313" key="12">
    <source>
        <dbReference type="EMBL" id="RKP27078.1"/>
    </source>
</evidence>
<feature type="domain" description="Sm" evidence="11">
    <location>
        <begin position="1"/>
        <end position="81"/>
    </location>
</feature>
<dbReference type="GO" id="GO:0070990">
    <property type="term" value="F:snRNP binding"/>
    <property type="evidence" value="ECO:0007669"/>
    <property type="project" value="TreeGrafter"/>
</dbReference>
<evidence type="ECO:0000256" key="5">
    <source>
        <dbReference type="ARBA" id="ARBA00022664"/>
    </source>
</evidence>
<evidence type="ECO:0000259" key="11">
    <source>
        <dbReference type="PROSITE" id="PS52002"/>
    </source>
</evidence>
<comment type="similarity">
    <text evidence="3">Belongs to the snRNP SmB/SmN family.</text>
</comment>
<comment type="subcellular location">
    <subcellularLocation>
        <location evidence="2">Cytoplasm</location>
    </subcellularLocation>
    <subcellularLocation>
        <location evidence="1">Nucleus</location>
    </subcellularLocation>
</comment>
<dbReference type="Gene3D" id="2.30.30.100">
    <property type="match status" value="1"/>
</dbReference>
<protein>
    <recommendedName>
        <fullName evidence="10">Sm protein B</fullName>
    </recommendedName>
</protein>
<dbReference type="SMART" id="SM00651">
    <property type="entry name" value="Sm"/>
    <property type="match status" value="1"/>
</dbReference>
<evidence type="ECO:0000256" key="10">
    <source>
        <dbReference type="ARBA" id="ARBA00041355"/>
    </source>
</evidence>
<reference evidence="13" key="1">
    <citation type="journal article" date="2018" name="Nat. Microbiol.">
        <title>Leveraging single-cell genomics to expand the fungal tree of life.</title>
        <authorList>
            <person name="Ahrendt S.R."/>
            <person name="Quandt C.A."/>
            <person name="Ciobanu D."/>
            <person name="Clum A."/>
            <person name="Salamov A."/>
            <person name="Andreopoulos B."/>
            <person name="Cheng J.F."/>
            <person name="Woyke T."/>
            <person name="Pelin A."/>
            <person name="Henrissat B."/>
            <person name="Reynolds N.K."/>
            <person name="Benny G.L."/>
            <person name="Smith M.E."/>
            <person name="James T.Y."/>
            <person name="Grigoriev I.V."/>
        </authorList>
    </citation>
    <scope>NUCLEOTIDE SEQUENCE [LARGE SCALE GENOMIC DNA]</scope>
    <source>
        <strain evidence="13">Benny S71-1</strain>
    </source>
</reference>
<dbReference type="AlphaFoldDB" id="A0A4P9Z3V7"/>
<name>A0A4P9Z3V7_9FUNG</name>
<organism evidence="12 13">
    <name type="scientific">Syncephalis pseudoplumigaleata</name>
    <dbReference type="NCBI Taxonomy" id="1712513"/>
    <lineage>
        <taxon>Eukaryota</taxon>
        <taxon>Fungi</taxon>
        <taxon>Fungi incertae sedis</taxon>
        <taxon>Zoopagomycota</taxon>
        <taxon>Zoopagomycotina</taxon>
        <taxon>Zoopagomycetes</taxon>
        <taxon>Zoopagales</taxon>
        <taxon>Piptocephalidaceae</taxon>
        <taxon>Syncephalis</taxon>
    </lineage>
</organism>
<evidence type="ECO:0000256" key="6">
    <source>
        <dbReference type="ARBA" id="ARBA00022884"/>
    </source>
</evidence>
<keyword evidence="13" id="KW-1185">Reference proteome</keyword>
<dbReference type="GO" id="GO:0071004">
    <property type="term" value="C:U2-type prespliceosome"/>
    <property type="evidence" value="ECO:0007669"/>
    <property type="project" value="TreeGrafter"/>
</dbReference>
<dbReference type="InterPro" id="IPR050914">
    <property type="entry name" value="snRNP_SmB/NAA38-like"/>
</dbReference>
<dbReference type="SUPFAM" id="SSF50182">
    <property type="entry name" value="Sm-like ribonucleoproteins"/>
    <property type="match status" value="1"/>
</dbReference>
<dbReference type="GO" id="GO:0005687">
    <property type="term" value="C:U4 snRNP"/>
    <property type="evidence" value="ECO:0007669"/>
    <property type="project" value="TreeGrafter"/>
</dbReference>
<feature type="non-terminal residue" evidence="12">
    <location>
        <position position="87"/>
    </location>
</feature>
<dbReference type="OrthoDB" id="2020720at2759"/>
<dbReference type="InterPro" id="IPR010920">
    <property type="entry name" value="LSM_dom_sf"/>
</dbReference>
<dbReference type="GO" id="GO:0000398">
    <property type="term" value="P:mRNA splicing, via spliceosome"/>
    <property type="evidence" value="ECO:0007669"/>
    <property type="project" value="TreeGrafter"/>
</dbReference>
<sequence length="87" mass="9780">MLSLINHRLRITLSDSRQLTGQMLAFDKHMNLVLADCEEFRRVKSKKPLSSGKTTQDLRRALGLVILRGEIIISLTVEGPPPVTPEE</sequence>
<dbReference type="PANTHER" id="PTHR10701">
    <property type="entry name" value="SMALL NUCLEAR RIBONUCLEOPROTEIN-ASSOCIATED PROTEIN B AND N"/>
    <property type="match status" value="1"/>
</dbReference>
<evidence type="ECO:0000256" key="8">
    <source>
        <dbReference type="ARBA" id="ARBA00023242"/>
    </source>
</evidence>
<dbReference type="GO" id="GO:0071013">
    <property type="term" value="C:catalytic step 2 spliceosome"/>
    <property type="evidence" value="ECO:0007669"/>
    <property type="project" value="TreeGrafter"/>
</dbReference>
<keyword evidence="5" id="KW-0507">mRNA processing</keyword>
<keyword evidence="4" id="KW-0963">Cytoplasm</keyword>
<dbReference type="CDD" id="cd01717">
    <property type="entry name" value="Sm_B"/>
    <property type="match status" value="1"/>
</dbReference>